<dbReference type="AlphaFoldDB" id="A0A1V5SJH8"/>
<comment type="caution">
    <text evidence="4">The sequence shown here is derived from an EMBL/GenBank/DDBJ whole genome shotgun (WGS) entry which is preliminary data.</text>
</comment>
<dbReference type="InterPro" id="IPR050463">
    <property type="entry name" value="Gfo/Idh/MocA_oxidrdct_glycsds"/>
</dbReference>
<dbReference type="InterPro" id="IPR036291">
    <property type="entry name" value="NAD(P)-bd_dom_sf"/>
</dbReference>
<dbReference type="PANTHER" id="PTHR43818:SF11">
    <property type="entry name" value="BCDNA.GH03377"/>
    <property type="match status" value="1"/>
</dbReference>
<dbReference type="SUPFAM" id="SSF55347">
    <property type="entry name" value="Glyceraldehyde-3-phosphate dehydrogenase-like, C-terminal domain"/>
    <property type="match status" value="1"/>
</dbReference>
<feature type="domain" description="Gfo/Idh/MocA-like oxidoreductase N-terminal" evidence="2">
    <location>
        <begin position="5"/>
        <end position="129"/>
    </location>
</feature>
<evidence type="ECO:0000259" key="3">
    <source>
        <dbReference type="Pfam" id="PF22725"/>
    </source>
</evidence>
<dbReference type="EC" id="1.1.1.292" evidence="4"/>
<protein>
    <submittedName>
        <fullName evidence="4">1,5-anhydro-D-fructose reductase</fullName>
        <ecNumber evidence="4">1.1.1.292</ecNumber>
    </submittedName>
</protein>
<dbReference type="SUPFAM" id="SSF51735">
    <property type="entry name" value="NAD(P)-binding Rossmann-fold domains"/>
    <property type="match status" value="1"/>
</dbReference>
<dbReference type="InterPro" id="IPR055170">
    <property type="entry name" value="GFO_IDH_MocA-like_dom"/>
</dbReference>
<dbReference type="PANTHER" id="PTHR43818">
    <property type="entry name" value="BCDNA.GH03377"/>
    <property type="match status" value="1"/>
</dbReference>
<dbReference type="Gene3D" id="3.40.50.720">
    <property type="entry name" value="NAD(P)-binding Rossmann-like Domain"/>
    <property type="match status" value="1"/>
</dbReference>
<keyword evidence="1 4" id="KW-0560">Oxidoreductase</keyword>
<reference evidence="4" key="1">
    <citation type="submission" date="2017-02" db="EMBL/GenBank/DDBJ databases">
        <title>Delving into the versatile metabolic prowess of the omnipresent phylum Bacteroidetes.</title>
        <authorList>
            <person name="Nobu M.K."/>
            <person name="Mei R."/>
            <person name="Narihiro T."/>
            <person name="Kuroda K."/>
            <person name="Liu W.-T."/>
        </authorList>
    </citation>
    <scope>NUCLEOTIDE SEQUENCE</scope>
    <source>
        <strain evidence="4">ADurb.Bin276</strain>
    </source>
</reference>
<evidence type="ECO:0000313" key="4">
    <source>
        <dbReference type="EMBL" id="OQA54709.1"/>
    </source>
</evidence>
<evidence type="ECO:0000256" key="1">
    <source>
        <dbReference type="ARBA" id="ARBA00023002"/>
    </source>
</evidence>
<dbReference type="InterPro" id="IPR000683">
    <property type="entry name" value="Gfo/Idh/MocA-like_OxRdtase_N"/>
</dbReference>
<dbReference type="Gene3D" id="3.30.360.10">
    <property type="entry name" value="Dihydrodipicolinate Reductase, domain 2"/>
    <property type="match status" value="1"/>
</dbReference>
<dbReference type="GO" id="GO:0000166">
    <property type="term" value="F:nucleotide binding"/>
    <property type="evidence" value="ECO:0007669"/>
    <property type="project" value="InterPro"/>
</dbReference>
<dbReference type="GO" id="GO:0033712">
    <property type="term" value="F:1,5-anhydro-D-fructose reductase (1,5-anhydro-D-mannitol-forming) activity"/>
    <property type="evidence" value="ECO:0007669"/>
    <property type="project" value="UniProtKB-EC"/>
</dbReference>
<name>A0A1V5SJH8_9BACT</name>
<organism evidence="4">
    <name type="scientific">Candidatus Atribacter allofermentans</name>
    <dbReference type="NCBI Taxonomy" id="1852833"/>
    <lineage>
        <taxon>Bacteria</taxon>
        <taxon>Pseudomonadati</taxon>
        <taxon>Atribacterota</taxon>
        <taxon>Atribacteria</taxon>
        <taxon>Atribacterales</taxon>
        <taxon>Atribacteraceae</taxon>
        <taxon>Atribacter</taxon>
    </lineage>
</organism>
<sequence>MKKVGIGIAGFGFIGNVHALAFQSLPYYYTDLPYIPEIRGICTSRPDTAIKAQQETGVPFVTSSIDELCERKDIDIIVIALPNAHHLKAVLSAAQTGKAIYCDKPLAMKLDEALEMKQIIIKNQVVFGMSFQNRFVAAILRAKQLIDNGLIGEIYRVRGTYLHSGYGDPTRPMSWRLRKEIAGGGVLADLGSHLSDLIHYLIGNTTIVSAKGRTFITERPRSAQTQELEKVYVDDWSQVDFVLENQSPGTIEVSRFATGSCDEMRLEIEGSLGALRFNSMQPNFLEVFDTRKIPGAYGGERGFQKIESVQQYPYPNRIPGKFAVGWVRSHIACAHDFLQKFAGKPSMGATIDDGIKVQEFLDTSYQLMGYE</sequence>
<evidence type="ECO:0000259" key="2">
    <source>
        <dbReference type="Pfam" id="PF01408"/>
    </source>
</evidence>
<dbReference type="Proteomes" id="UP000485569">
    <property type="component" value="Unassembled WGS sequence"/>
</dbReference>
<dbReference type="Pfam" id="PF01408">
    <property type="entry name" value="GFO_IDH_MocA"/>
    <property type="match status" value="1"/>
</dbReference>
<gene>
    <name evidence="4" type="primary">afr_4</name>
    <name evidence="4" type="ORF">BWY41_01941</name>
</gene>
<proteinExistence type="predicted"/>
<dbReference type="EMBL" id="MWBQ01000200">
    <property type="protein sequence ID" value="OQA54709.1"/>
    <property type="molecule type" value="Genomic_DNA"/>
</dbReference>
<feature type="domain" description="GFO/IDH/MocA-like oxidoreductase" evidence="3">
    <location>
        <begin position="140"/>
        <end position="276"/>
    </location>
</feature>
<dbReference type="Pfam" id="PF22725">
    <property type="entry name" value="GFO_IDH_MocA_C3"/>
    <property type="match status" value="1"/>
</dbReference>
<accession>A0A1V5SJH8</accession>